<accession>A0A9W8Q2F7</accession>
<sequence length="905" mass="101238">MSHVPRKLVPTFEATIYFAFRNVNSTRNYVACRCGRPHHWVTAAGRRPGVTIRLSETLIRFPEHPIWFLLRKSSKESSFAVPLRCAAYTMSTSADTAPASGYKQPPSNILDVMRAPALPTTATSPAGDRTILVSLAKYPSISHIATPYLRLAGVRVETANHNRRNTAGGHGIRTFANKLELVQVKDGSTITISLPADARTTHPIWSADGRHFAFENITSNSVDLWVGDGETGAVRQVPNVRLNPLLESELKWMPNQKQLLVKLVPDGRGPPPPEPVVLSGPVIQETDGKKGQSSTYEARDTLKNEHDEALFDYYMVSQLALVDIDSLAVQPVGEVDLFLHAGASPNGNHLLVVALRKPYTYNAGFWRFPSDVMVWDLSDMTSIKSQTVASLPLSERVPIRGVPTGPRDFSWRSNAPASLIWVEALDGGDWKNDVEKRDKVMLLEAPFDKAPRELMSTENRFSGFRWGQDPSFAILTEYDINIQWERRYIVNVDDPQQEPKLIMDMSYNERYNYPGETVYRKLPNGFSVIYQANDAIFFYDDGSSKDGDRPFLDRFDLTTLKPTRLFRSSRTAYEQFLRFTDTSGSTFLTVYESPDDPPNVFQHTLGKEIEAPAGEAVFTTVTRAVTKIPNPTPLLSQIQKRVVTYQRDDGVQLSFNLHTPPGYKEGTRLPTILYAYPRDFADSSQAGQVTGSQAKFTRLRKHQFLLLAGYAILENTTFPIVGDPKKAYDTYLEQLVANAKAAVDKAVEMGVTDPDRVGVTGHSHGALMTANLLAHSDIFKTGVATSGAYNKTLTPFGFQNERRSIWEAPEPYRKASPFFFVDKLEHPILIMHGADDANPGTTPMQSSNFYSAVRGNGGTAKLVLLPHEPHHYQARESHEHVIHEMLTWFDKYLKYPTETQPEAKI</sequence>
<dbReference type="GO" id="GO:0006508">
    <property type="term" value="P:proteolysis"/>
    <property type="evidence" value="ECO:0007669"/>
    <property type="project" value="InterPro"/>
</dbReference>
<dbReference type="RefSeq" id="XP_056048514.1">
    <property type="nucleotide sequence ID" value="XM_056194824.1"/>
</dbReference>
<dbReference type="Pfam" id="PF00326">
    <property type="entry name" value="Peptidase_S9"/>
    <property type="match status" value="1"/>
</dbReference>
<dbReference type="Gene3D" id="3.40.50.1820">
    <property type="entry name" value="alpha/beta hydrolase"/>
    <property type="match status" value="1"/>
</dbReference>
<feature type="region of interest" description="Disordered" evidence="4">
    <location>
        <begin position="274"/>
        <end position="293"/>
    </location>
</feature>
<evidence type="ECO:0000259" key="5">
    <source>
        <dbReference type="Pfam" id="PF00326"/>
    </source>
</evidence>
<dbReference type="InterPro" id="IPR011042">
    <property type="entry name" value="6-blade_b-propeller_TolB-like"/>
</dbReference>
<organism evidence="6 7">
    <name type="scientific">Akanthomyces muscarius</name>
    <name type="common">Entomopathogenic fungus</name>
    <name type="synonym">Lecanicillium muscarium</name>
    <dbReference type="NCBI Taxonomy" id="2231603"/>
    <lineage>
        <taxon>Eukaryota</taxon>
        <taxon>Fungi</taxon>
        <taxon>Dikarya</taxon>
        <taxon>Ascomycota</taxon>
        <taxon>Pezizomycotina</taxon>
        <taxon>Sordariomycetes</taxon>
        <taxon>Hypocreomycetidae</taxon>
        <taxon>Hypocreales</taxon>
        <taxon>Cordycipitaceae</taxon>
        <taxon>Akanthomyces</taxon>
    </lineage>
</organism>
<dbReference type="EMBL" id="JAJHUN010000011">
    <property type="protein sequence ID" value="KAJ4144844.1"/>
    <property type="molecule type" value="Genomic_DNA"/>
</dbReference>
<evidence type="ECO:0000313" key="7">
    <source>
        <dbReference type="Proteomes" id="UP001144673"/>
    </source>
</evidence>
<dbReference type="SUPFAM" id="SSF53474">
    <property type="entry name" value="alpha/beta-Hydrolases"/>
    <property type="match status" value="1"/>
</dbReference>
<feature type="domain" description="Peptidase S9 prolyl oligopeptidase catalytic" evidence="5">
    <location>
        <begin position="738"/>
        <end position="894"/>
    </location>
</feature>
<gene>
    <name evidence="6" type="ORF">LMH87_003713</name>
</gene>
<keyword evidence="7" id="KW-1185">Reference proteome</keyword>
<protein>
    <recommendedName>
        <fullName evidence="3">Dipeptidyl-peptidase V</fullName>
    </recommendedName>
</protein>
<dbReference type="GO" id="GO:0004252">
    <property type="term" value="F:serine-type endopeptidase activity"/>
    <property type="evidence" value="ECO:0007669"/>
    <property type="project" value="TreeGrafter"/>
</dbReference>
<dbReference type="Proteomes" id="UP001144673">
    <property type="component" value="Chromosome 2"/>
</dbReference>
<evidence type="ECO:0000256" key="3">
    <source>
        <dbReference type="ARBA" id="ARBA00032829"/>
    </source>
</evidence>
<dbReference type="SUPFAM" id="SSF82171">
    <property type="entry name" value="DPP6 N-terminal domain-like"/>
    <property type="match status" value="1"/>
</dbReference>
<dbReference type="InterPro" id="IPR029058">
    <property type="entry name" value="AB_hydrolase_fold"/>
</dbReference>
<evidence type="ECO:0000256" key="4">
    <source>
        <dbReference type="SAM" id="MobiDB-lite"/>
    </source>
</evidence>
<comment type="caution">
    <text evidence="6">The sequence shown here is derived from an EMBL/GenBank/DDBJ whole genome shotgun (WGS) entry which is preliminary data.</text>
</comment>
<dbReference type="KEGG" id="amus:LMH87_003713"/>
<dbReference type="Gene3D" id="2.120.10.30">
    <property type="entry name" value="TolB, C-terminal domain"/>
    <property type="match status" value="1"/>
</dbReference>
<dbReference type="PANTHER" id="PTHR42776">
    <property type="entry name" value="SERINE PEPTIDASE S9 FAMILY MEMBER"/>
    <property type="match status" value="1"/>
</dbReference>
<name>A0A9W8Q2F7_AKAMU</name>
<dbReference type="AlphaFoldDB" id="A0A9W8Q2F7"/>
<evidence type="ECO:0000256" key="2">
    <source>
        <dbReference type="ARBA" id="ARBA00022801"/>
    </source>
</evidence>
<comment type="similarity">
    <text evidence="1">Belongs to the peptidase S9C family.</text>
</comment>
<dbReference type="GeneID" id="80890872"/>
<evidence type="ECO:0000256" key="1">
    <source>
        <dbReference type="ARBA" id="ARBA00010040"/>
    </source>
</evidence>
<dbReference type="InterPro" id="IPR001375">
    <property type="entry name" value="Peptidase_S9_cat"/>
</dbReference>
<keyword evidence="2" id="KW-0378">Hydrolase</keyword>
<evidence type="ECO:0000313" key="6">
    <source>
        <dbReference type="EMBL" id="KAJ4144844.1"/>
    </source>
</evidence>
<dbReference type="PANTHER" id="PTHR42776:SF28">
    <property type="entry name" value="GLUTAMYL ENDOPEPTIDASE, CHLOROPLASTIC-RELATED"/>
    <property type="match status" value="1"/>
</dbReference>
<proteinExistence type="inferred from homology"/>
<reference evidence="6" key="1">
    <citation type="journal article" date="2023" name="Access Microbiol">
        <title>De-novo genome assembly for Akanthomyces muscarius, a biocontrol agent of insect agricultural pests.</title>
        <authorList>
            <person name="Erdos Z."/>
            <person name="Studholme D.J."/>
            <person name="Raymond B."/>
            <person name="Sharma M."/>
        </authorList>
    </citation>
    <scope>NUCLEOTIDE SEQUENCE</scope>
    <source>
        <strain evidence="6">Ve6</strain>
    </source>
</reference>